<reference evidence="1 2" key="1">
    <citation type="journal article" date="2024" name="Proc. Natl. Acad. Sci. U.S.A.">
        <title>The evolutionary genomics of adaptation to stress in wild rhizobium bacteria.</title>
        <authorList>
            <person name="Kehlet-Delgado H."/>
            <person name="Montoya A.P."/>
            <person name="Jensen K.T."/>
            <person name="Wendlandt C.E."/>
            <person name="Dexheimer C."/>
            <person name="Roberts M."/>
            <person name="Torres Martinez L."/>
            <person name="Friesen M.L."/>
            <person name="Griffitts J.S."/>
            <person name="Porter S.S."/>
        </authorList>
    </citation>
    <scope>NUCLEOTIDE SEQUENCE [LARGE SCALE GENOMIC DNA]</scope>
    <source>
        <strain evidence="1 2">M0468</strain>
    </source>
</reference>
<keyword evidence="2" id="KW-1185">Reference proteome</keyword>
<protein>
    <submittedName>
        <fullName evidence="1">DEAD/DEAH box helicase</fullName>
    </submittedName>
</protein>
<sequence length="2018" mass="221223">MIANPGPTPLGIDRRLRQRVTEAVIAQAGIRHSELNAFLRTRLAGDDVMRGALFAEPSIEGAASYVSSATTPQEMSGNLLHPRLVEALTGKPGDDYRFNYPAYAHQIEAWSHLLAADSRSVLVSSGTGSGKTECFLIPMLNDLAREASLTGRLRGVRALMLYPLNALIASQEERLRRWIAPFGGQIRFALYNGLMADKRKSDREKAEKEYPEQVLYRGTLRSDPPPVLVTNNTMLEYMTIRREDHPLLEASQGLLRWVVIDEAHSYVGSAAAEVSLLLRRVLQAFGVSAKQVRFVATSATLGGTDDKAKADLQRYLADLAGVPLSQVHVVFGARQKVALPPPTSAGRLTLNQLEPGGGFEKNPAVQELVRAAEEGAVSMARAGQIAAEAGLDPVTLVEAIGAAALLPLRVHKFIRAIPGLWSCLNPDCDGERPEAWPFGAIHFERSETCKICTAPVFELISCRECGEPFLNAYDHGDYLSPQAIAPDRDEFAVASARELDEPDDGEQDDDDTETKSVLRRDGDRRLIGTRLTDGLFERDVAPTSGALPEKRGEGRGLHLSRLVLDSSCPCCRATPSRRSGTVLWPFRFGAPFLIQNATPTMLEGVKPSDRANIELPAQGRQLLSFTDSRQGTARFAANIETMSERSYVRTFVYHLAQKAAAPQPLTREERTDLEAKRAKFAALVELDATFKPYLADIDQQLSGRSANATVPWNDVVRDFSSEPMLKQWIGKVWDADRDDRFHRDPKALANYLILRELARRPRRANAIETLGLGKLVFPQIEKLTESRLPGPVKRQGYSLGVWRDFLYFLVDSVIRTNFVLNVSREDARWLLPRNAFLRGIVGPDQDRRIPSDVTWPKARAGGGTKTNAVLLLEKHLNLNSDSGEDRATINDILTQAWDQMRPLLEGSGSTFALGLDMAGIAAVDEAWLCPVTHRVLPRLVFGRTPYSIRHVSTGAPQAAEAVKFPALPYFFPINDREREALAEFVQSDPSIAALRQRGVWGNLHDRAATFAPYIRAEEHSAQQPPYRLREFEAQFKQGEINLLACSTTMEMGVDIGSVEAVLNTNVPPSIANYRQRVGRAGRRGQHFASSLTFARDTPLDRETFVDPIKYLGRELRSPQVKLDSRRIVQRHVNALLLAQWFRQAKGELMRVRAGQFFGCPEGVILAPDETPPVELFRNWLIAPSTATVLSDRLTALTVGTVFQDNGGVLQIAADMFHQAANAYRDQWESLRQQAGAVATEAKASLEMQIRRFCREPLLKELSTRSLLPGHGFPNAIVPFVNDCAETLNRQRLRSDEESETVRNRRYDYPSRNADVAIREYAPGAEVVVDGLVWTSAGVTLNWLRPAHDAGAREIQSIRWSWQCNDCGEADCSFTMPAHCVACGSATLQCEQFLEPAGFRVDWRCKPHGETDRVDYIEPQPVRISARDARWEPLLDPALGRCRSTGDGLVFHHSMGSHQAGYRVCLDCGRAEDASGAGLTDHDALTPLKGDAGRCRGNDKTFAITRPLALGHEILTDVAELQPTGLNSPGAAWALVSALREALSRRLGIEPRELGLGVSKRNDALGGQTHSVFLFDQSAGGAGYAPRLFDDLLGILKEAQAILDCPAQCSSGCSACVLVADLFAQQDIIDRIAALSLVKSMLFGMGEPPPEDMAGQGCCLSRPVADAIVRRLKVNDIVSIWVADDFDLAALSGPPLSILLSAVEAGGAKLRLVVAPALFESLDFAARAGLRNASHRYNFVIFLGHPFIAGNGARLLATLNGTAAATGFLSRDPDSALLGPGWGVGSKHPVVELPMAELPAVEPVKEGALERISKPGDRVRILAGDPGRPAKLFGSGFVNRILKQELEAADLWKPGHLIELIYSDRYLKAPLPVLLMLRAAASMKDALAAEGATVSLSISTETLKNDGYDGHPSRLAHNWRSEDDRKETVVQLAALLGLDCRYNSATAPHGRKLTIRYDDQTEAVVLFDQGFGYWRAGTADRHDFGAKASQQAKSMYGSSAFVAGQGESYLAITRRPSLG</sequence>
<keyword evidence="1" id="KW-0547">Nucleotide-binding</keyword>
<comment type="caution">
    <text evidence="1">The sequence shown here is derived from an EMBL/GenBank/DDBJ whole genome shotgun (WGS) entry which is preliminary data.</text>
</comment>
<gene>
    <name evidence="1" type="ORF">NKI81_28705</name>
</gene>
<evidence type="ECO:0000313" key="1">
    <source>
        <dbReference type="EMBL" id="MER9287852.1"/>
    </source>
</evidence>
<evidence type="ECO:0000313" key="2">
    <source>
        <dbReference type="Proteomes" id="UP001480082"/>
    </source>
</evidence>
<accession>A0ACC6T7F1</accession>
<keyword evidence="1" id="KW-0378">Hydrolase</keyword>
<keyword evidence="1" id="KW-0347">Helicase</keyword>
<proteinExistence type="predicted"/>
<dbReference type="EMBL" id="JAMYRI010000025">
    <property type="protein sequence ID" value="MER9287852.1"/>
    <property type="molecule type" value="Genomic_DNA"/>
</dbReference>
<name>A0ACC6T7F1_9HYPH</name>
<dbReference type="Proteomes" id="UP001480082">
    <property type="component" value="Unassembled WGS sequence"/>
</dbReference>
<organism evidence="1 2">
    <name type="scientific">Mesorhizobium australicum</name>
    <dbReference type="NCBI Taxonomy" id="536018"/>
    <lineage>
        <taxon>Bacteria</taxon>
        <taxon>Pseudomonadati</taxon>
        <taxon>Pseudomonadota</taxon>
        <taxon>Alphaproteobacteria</taxon>
        <taxon>Hyphomicrobiales</taxon>
        <taxon>Phyllobacteriaceae</taxon>
        <taxon>Mesorhizobium</taxon>
    </lineage>
</organism>
<keyword evidence="1" id="KW-0067">ATP-binding</keyword>